<dbReference type="SUPFAM" id="SSF56300">
    <property type="entry name" value="Metallo-dependent phosphatases"/>
    <property type="match status" value="1"/>
</dbReference>
<protein>
    <submittedName>
        <fullName evidence="1">Phosphoesterase</fullName>
    </submittedName>
</protein>
<dbReference type="InterPro" id="IPR029052">
    <property type="entry name" value="Metallo-depent_PP-like"/>
</dbReference>
<organism evidence="1 2">
    <name type="scientific">Pseudomonas phage vB_PpuM-KoPa-4</name>
    <dbReference type="NCBI Taxonomy" id="3132618"/>
    <lineage>
        <taxon>Viruses</taxon>
        <taxon>Duplodnaviria</taxon>
        <taxon>Heunggongvirae</taxon>
        <taxon>Uroviricota</taxon>
        <taxon>Caudoviricetes</taxon>
        <taxon>Vandenendeviridae</taxon>
        <taxon>Gorskivirinae</taxon>
        <taxon>Tartuvirus</taxon>
        <taxon>Tartuvirus kopa4</taxon>
    </lineage>
</organism>
<proteinExistence type="predicted"/>
<dbReference type="Proteomes" id="UP001433872">
    <property type="component" value="Segment"/>
</dbReference>
<name>A0AAX4MY36_9CAUD</name>
<gene>
    <name evidence="1" type="ORF">KoPa4_00151</name>
</gene>
<accession>A0AAX4MY36</accession>
<evidence type="ECO:0000313" key="2">
    <source>
        <dbReference type="Proteomes" id="UP001433872"/>
    </source>
</evidence>
<reference evidence="1" key="1">
    <citation type="submission" date="2024-03" db="EMBL/GenBank/DDBJ databases">
        <title>Isolation and characterization of a phage collection against Pseudomonas putida.</title>
        <authorList>
            <person name="Brauer A."/>
            <person name="Rosendahl S."/>
            <person name="Kangsep A."/>
            <person name="Rikberg R."/>
            <person name="Lewanczyk A.C."/>
            <person name="Horak R."/>
            <person name="Tamman H."/>
        </authorList>
    </citation>
    <scope>NUCLEOTIDE SEQUENCE</scope>
</reference>
<dbReference type="Gene3D" id="3.60.21.10">
    <property type="match status" value="1"/>
</dbReference>
<sequence length="198" mass="23011">MSFTIKDGATAWFTSDHHHMHKNIVEYSGRPWTFEEQTQEMITRWNSRVGVMDHAFHLGDFAFANVKKARKVVEIIEQLNGLIYFVKGNHCDRQLWNYVREANLAHVQFIGDYLEARIGESRTKVCMFHYPMEVWNGMHHGSIHLHGHCHGSLPAVGKRLDVGLDNHPDFQVFSWAEVSEHMAKQPFVVKDHHDGQRP</sequence>
<dbReference type="EMBL" id="PP496414">
    <property type="protein sequence ID" value="WYV99319.1"/>
    <property type="molecule type" value="Genomic_DNA"/>
</dbReference>
<keyword evidence="2" id="KW-1185">Reference proteome</keyword>
<evidence type="ECO:0000313" key="1">
    <source>
        <dbReference type="EMBL" id="WYV99319.1"/>
    </source>
</evidence>